<evidence type="ECO:0000313" key="1">
    <source>
        <dbReference type="EMBL" id="QQZ10269.1"/>
    </source>
</evidence>
<proteinExistence type="predicted"/>
<accession>A0ABX7E3H7</accession>
<organism evidence="1 2">
    <name type="scientific">Heyndrickxia vini</name>
    <dbReference type="NCBI Taxonomy" id="1476025"/>
    <lineage>
        <taxon>Bacteria</taxon>
        <taxon>Bacillati</taxon>
        <taxon>Bacillota</taxon>
        <taxon>Bacilli</taxon>
        <taxon>Bacillales</taxon>
        <taxon>Bacillaceae</taxon>
        <taxon>Heyndrickxia</taxon>
    </lineage>
</organism>
<keyword evidence="2" id="KW-1185">Reference proteome</keyword>
<dbReference type="RefSeq" id="WP_202779215.1">
    <property type="nucleotide sequence ID" value="NZ_CP065425.1"/>
</dbReference>
<dbReference type="Pfam" id="PF20074">
    <property type="entry name" value="DUF6470"/>
    <property type="match status" value="1"/>
</dbReference>
<reference evidence="1 2" key="1">
    <citation type="submission" date="2020-11" db="EMBL/GenBank/DDBJ databases">
        <title>Taxonomic evaluation of the Bacillus sporothermodurans group of bacteria based on whole genome sequences.</title>
        <authorList>
            <person name="Fiedler G."/>
            <person name="Herbstmann A.-D."/>
            <person name="Doll E."/>
            <person name="Wenning M."/>
            <person name="Brinks E."/>
            <person name="Kabisch J."/>
            <person name="Breitenwieser F."/>
            <person name="Lappann M."/>
            <person name="Boehnlein C."/>
            <person name="Franz C."/>
        </authorList>
    </citation>
    <scope>NUCLEOTIDE SEQUENCE [LARGE SCALE GENOMIC DNA]</scope>
    <source>
        <strain evidence="1 2">JCM 19841</strain>
    </source>
</reference>
<gene>
    <name evidence="1" type="ORF">I5776_04735</name>
</gene>
<sequence length="197" mass="22473">MNFPQIRLQSQTAQIELTTNPAKQSIEQPGPDLDLQQPPAELHITRTPGALSIDQTEARADVDLKSIRRRVEEFAQNGYQEWLNGIARRSQEGKELMRIENGGNAIASIAKQNGKLFKTYDFNIGYVPKAGSVKINYEPTKLDIQWDINKPINNTKARKPIIDYQPGTVNIRMKQYQDLQIDFANLKYVGINYEQEI</sequence>
<name>A0ABX7E3H7_9BACI</name>
<dbReference type="Proteomes" id="UP000595691">
    <property type="component" value="Chromosome"/>
</dbReference>
<evidence type="ECO:0000313" key="2">
    <source>
        <dbReference type="Proteomes" id="UP000595691"/>
    </source>
</evidence>
<dbReference type="InterPro" id="IPR045527">
    <property type="entry name" value="DUF6470"/>
</dbReference>
<dbReference type="EMBL" id="CP065425">
    <property type="protein sequence ID" value="QQZ10269.1"/>
    <property type="molecule type" value="Genomic_DNA"/>
</dbReference>
<protein>
    <submittedName>
        <fullName evidence="1">Uncharacterized protein</fullName>
    </submittedName>
</protein>